<dbReference type="Proteomes" id="UP000193061">
    <property type="component" value="Unassembled WGS sequence"/>
</dbReference>
<dbReference type="Pfam" id="PF02566">
    <property type="entry name" value="OsmC"/>
    <property type="match status" value="1"/>
</dbReference>
<dbReference type="InterPro" id="IPR003718">
    <property type="entry name" value="OsmC/Ohr_fam"/>
</dbReference>
<dbReference type="RefSeq" id="WP_200812979.1">
    <property type="nucleotide sequence ID" value="NZ_FWFX01000013.1"/>
</dbReference>
<organism evidence="1 2">
    <name type="scientific">Roseovarius albus</name>
    <dbReference type="NCBI Taxonomy" id="1247867"/>
    <lineage>
        <taxon>Bacteria</taxon>
        <taxon>Pseudomonadati</taxon>
        <taxon>Pseudomonadota</taxon>
        <taxon>Alphaproteobacteria</taxon>
        <taxon>Rhodobacterales</taxon>
        <taxon>Roseobacteraceae</taxon>
        <taxon>Roseovarius</taxon>
    </lineage>
</organism>
<keyword evidence="2" id="KW-1185">Reference proteome</keyword>
<dbReference type="PANTHER" id="PTHR35368:SF1">
    <property type="entry name" value="HYDROPEROXIDE REDUCTASE"/>
    <property type="match status" value="1"/>
</dbReference>
<dbReference type="SUPFAM" id="SSF82784">
    <property type="entry name" value="OsmC-like"/>
    <property type="match status" value="1"/>
</dbReference>
<gene>
    <name evidence="1" type="ORF">ROA7450_03471</name>
</gene>
<dbReference type="InterPro" id="IPR015946">
    <property type="entry name" value="KH_dom-like_a/b"/>
</dbReference>
<name>A0A1X6ZZ60_9RHOB</name>
<dbReference type="InterPro" id="IPR052924">
    <property type="entry name" value="OsmC/Ohr_hydroprdx_reductase"/>
</dbReference>
<reference evidence="1 2" key="1">
    <citation type="submission" date="2017-03" db="EMBL/GenBank/DDBJ databases">
        <authorList>
            <person name="Afonso C.L."/>
            <person name="Miller P.J."/>
            <person name="Scott M.A."/>
            <person name="Spackman E."/>
            <person name="Goraichik I."/>
            <person name="Dimitrov K.M."/>
            <person name="Suarez D.L."/>
            <person name="Swayne D.E."/>
        </authorList>
    </citation>
    <scope>NUCLEOTIDE SEQUENCE [LARGE SCALE GENOMIC DNA]</scope>
    <source>
        <strain evidence="1 2">CECT 7450</strain>
    </source>
</reference>
<evidence type="ECO:0000313" key="1">
    <source>
        <dbReference type="EMBL" id="SLN65582.1"/>
    </source>
</evidence>
<proteinExistence type="predicted"/>
<protein>
    <submittedName>
        <fullName evidence="1">OsmC-like protein</fullName>
    </submittedName>
</protein>
<dbReference type="Gene3D" id="3.30.300.20">
    <property type="match status" value="1"/>
</dbReference>
<dbReference type="EMBL" id="FWFX01000013">
    <property type="protein sequence ID" value="SLN65582.1"/>
    <property type="molecule type" value="Genomic_DNA"/>
</dbReference>
<dbReference type="InterPro" id="IPR036102">
    <property type="entry name" value="OsmC/Ohrsf"/>
</dbReference>
<dbReference type="AlphaFoldDB" id="A0A1X6ZZ60"/>
<accession>A0A1X6ZZ60</accession>
<evidence type="ECO:0000313" key="2">
    <source>
        <dbReference type="Proteomes" id="UP000193061"/>
    </source>
</evidence>
<sequence length="188" mass="19839">MNVQTEINTADNGVNVEALMGARAALTDAPAAAQFTWRADCEWMGGVHSRSTVNGFFGLGEEQNHTTDFTIDADHPPQFAASDKGATPVEIILSALASCLTAGVASVAQNRGIQIHSVKAHVEGDMDLAGILGIDADVRNGFNAIRIRFEIDADASPEDIKAVVAQSQRRSAVFDIITNPGNVHVTVA</sequence>
<dbReference type="PANTHER" id="PTHR35368">
    <property type="entry name" value="HYDROPEROXIDE REDUCTASE"/>
    <property type="match status" value="1"/>
</dbReference>